<sequence>MSTKKSPSRSPREPLLRGLVGMCLGLVACGAPRSVAPAGEATTAAPIAHVSTDGRVHSRPGPVSGASAAVGEQPLGLGGARDGLVYVPRSYRPEQPAPLMLLLHGAKGNARQMLEALAPVAESEGFLLVIPESRGVTWDHKLATGGADLDFIDRALAQVFSRYAVAPERVSVSGFSDGASYALSLGILNGDVFSRIVAFAPGFVDAAEPRGVPRVFIAHGIGDKAIPVEEGRRIGAELRSAGFDVRFHEFTGGHSIPADVAQAAAKWLREPNPPADSPASGAVP</sequence>
<dbReference type="EMBL" id="FOIB01000006">
    <property type="protein sequence ID" value="SEU19913.1"/>
    <property type="molecule type" value="Genomic_DNA"/>
</dbReference>
<evidence type="ECO:0000259" key="3">
    <source>
        <dbReference type="Pfam" id="PF02230"/>
    </source>
</evidence>
<accession>A0A511T2X1</accession>
<evidence type="ECO:0000313" key="6">
    <source>
        <dbReference type="Proteomes" id="UP000183760"/>
    </source>
</evidence>
<evidence type="ECO:0000313" key="7">
    <source>
        <dbReference type="Proteomes" id="UP000321514"/>
    </source>
</evidence>
<dbReference type="Proteomes" id="UP000183760">
    <property type="component" value="Unassembled WGS sequence"/>
</dbReference>
<evidence type="ECO:0000256" key="2">
    <source>
        <dbReference type="ARBA" id="ARBA00022801"/>
    </source>
</evidence>
<dbReference type="PANTHER" id="PTHR43037:SF5">
    <property type="entry name" value="FERULOYL ESTERASE"/>
    <property type="match status" value="1"/>
</dbReference>
<dbReference type="GO" id="GO:0016787">
    <property type="term" value="F:hydrolase activity"/>
    <property type="evidence" value="ECO:0007669"/>
    <property type="project" value="UniProtKB-KW"/>
</dbReference>
<name>A0A511T2X1_MYXFU</name>
<dbReference type="RefSeq" id="WP_083560207.1">
    <property type="nucleotide sequence ID" value="NZ_BJXR01000028.1"/>
</dbReference>
<dbReference type="EMBL" id="BJXR01000028">
    <property type="protein sequence ID" value="GEN08500.1"/>
    <property type="molecule type" value="Genomic_DNA"/>
</dbReference>
<dbReference type="InterPro" id="IPR029058">
    <property type="entry name" value="AB_hydrolase_fold"/>
</dbReference>
<dbReference type="PROSITE" id="PS51257">
    <property type="entry name" value="PROKAR_LIPOPROTEIN"/>
    <property type="match status" value="1"/>
</dbReference>
<proteinExistence type="predicted"/>
<dbReference type="Proteomes" id="UP000321514">
    <property type="component" value="Unassembled WGS sequence"/>
</dbReference>
<evidence type="ECO:0000313" key="4">
    <source>
        <dbReference type="EMBL" id="GEN08500.1"/>
    </source>
</evidence>
<dbReference type="AlphaFoldDB" id="A0A511T2X1"/>
<protein>
    <submittedName>
        <fullName evidence="5">Predicted esterase</fullName>
    </submittedName>
    <submittedName>
        <fullName evidence="4">Serine esterase</fullName>
    </submittedName>
</protein>
<dbReference type="PANTHER" id="PTHR43037">
    <property type="entry name" value="UNNAMED PRODUCT-RELATED"/>
    <property type="match status" value="1"/>
</dbReference>
<evidence type="ECO:0000256" key="1">
    <source>
        <dbReference type="ARBA" id="ARBA00022729"/>
    </source>
</evidence>
<evidence type="ECO:0000313" key="5">
    <source>
        <dbReference type="EMBL" id="SEU19913.1"/>
    </source>
</evidence>
<dbReference type="SUPFAM" id="SSF53474">
    <property type="entry name" value="alpha/beta-Hydrolases"/>
    <property type="match status" value="1"/>
</dbReference>
<dbReference type="InterPro" id="IPR003140">
    <property type="entry name" value="PLipase/COase/thioEstase"/>
</dbReference>
<reference evidence="4 7" key="2">
    <citation type="submission" date="2019-07" db="EMBL/GenBank/DDBJ databases">
        <title>Whole genome shotgun sequence of Myxococcus fulvus NBRC 100333.</title>
        <authorList>
            <person name="Hosoyama A."/>
            <person name="Uohara A."/>
            <person name="Ohji S."/>
            <person name="Ichikawa N."/>
        </authorList>
    </citation>
    <scope>NUCLEOTIDE SEQUENCE [LARGE SCALE GENOMIC DNA]</scope>
    <source>
        <strain evidence="4 7">NBRC 100333</strain>
    </source>
</reference>
<feature type="domain" description="Phospholipase/carboxylesterase/thioesterase" evidence="3">
    <location>
        <begin position="153"/>
        <end position="269"/>
    </location>
</feature>
<dbReference type="InterPro" id="IPR050955">
    <property type="entry name" value="Plant_Biomass_Hydrol_Est"/>
</dbReference>
<keyword evidence="1" id="KW-0732">Signal</keyword>
<comment type="caution">
    <text evidence="4">The sequence shown here is derived from an EMBL/GenBank/DDBJ whole genome shotgun (WGS) entry which is preliminary data.</text>
</comment>
<dbReference type="STRING" id="1334629.MFUL124B02_30955"/>
<keyword evidence="6" id="KW-1185">Reference proteome</keyword>
<gene>
    <name evidence="4" type="ORF">MFU01_35370</name>
    <name evidence="5" type="ORF">SAMN05443572_10671</name>
</gene>
<reference evidence="5 6" key="1">
    <citation type="submission" date="2016-10" db="EMBL/GenBank/DDBJ databases">
        <authorList>
            <person name="Varghese N."/>
            <person name="Submissions S."/>
        </authorList>
    </citation>
    <scope>NUCLEOTIDE SEQUENCE [LARGE SCALE GENOMIC DNA]</scope>
    <source>
        <strain evidence="5 6">DSM 16525</strain>
    </source>
</reference>
<dbReference type="Gene3D" id="3.40.50.1820">
    <property type="entry name" value="alpha/beta hydrolase"/>
    <property type="match status" value="1"/>
</dbReference>
<organism evidence="4 7">
    <name type="scientific">Myxococcus fulvus</name>
    <dbReference type="NCBI Taxonomy" id="33"/>
    <lineage>
        <taxon>Bacteria</taxon>
        <taxon>Pseudomonadati</taxon>
        <taxon>Myxococcota</taxon>
        <taxon>Myxococcia</taxon>
        <taxon>Myxococcales</taxon>
        <taxon>Cystobacterineae</taxon>
        <taxon>Myxococcaceae</taxon>
        <taxon>Myxococcus</taxon>
    </lineage>
</organism>
<dbReference type="OrthoDB" id="9805640at2"/>
<dbReference type="Pfam" id="PF02230">
    <property type="entry name" value="Abhydrolase_2"/>
    <property type="match status" value="1"/>
</dbReference>
<keyword evidence="2" id="KW-0378">Hydrolase</keyword>